<keyword evidence="3" id="KW-1185">Reference proteome</keyword>
<feature type="domain" description="AB hydrolase-1" evidence="1">
    <location>
        <begin position="39"/>
        <end position="291"/>
    </location>
</feature>
<evidence type="ECO:0000313" key="2">
    <source>
        <dbReference type="EMBL" id="MDR6530671.1"/>
    </source>
</evidence>
<dbReference type="InterPro" id="IPR050228">
    <property type="entry name" value="Carboxylesterase_BioH"/>
</dbReference>
<sequence>MDAAVFREPRRRFIPIASRAGAGEMAVLEFGPADRPVDVVFVHANGFNGQTYRALLAPLSAGLRILAVDQRGHGSSRLAANPERRRSWLDLRDDLLALLAALDQGPAVLAGHSMGGTVSLLAAAAAPEKVRGLVLLDPVIMPRIMAFYAHMPWTSGALWRHLPLVQGALRRRAVFENREAAFAAYRGRGAFRTWPETMLADYVGGGFKDRDDGKVELACAPAWEASNYSAQAHDPWRAMGRIRCPARVLKAEKGSTCHVGDGAGVMRRHPHIRVETVAGASHFLPMERPDLAREAIFEMAAG</sequence>
<proteinExistence type="predicted"/>
<dbReference type="SUPFAM" id="SSF53474">
    <property type="entry name" value="alpha/beta-Hydrolases"/>
    <property type="match status" value="1"/>
</dbReference>
<gene>
    <name evidence="2" type="ORF">J2800_001410</name>
</gene>
<reference evidence="2 3" key="1">
    <citation type="submission" date="2023-07" db="EMBL/GenBank/DDBJ databases">
        <title>Sorghum-associated microbial communities from plants grown in Nebraska, USA.</title>
        <authorList>
            <person name="Schachtman D."/>
        </authorList>
    </citation>
    <scope>NUCLEOTIDE SEQUENCE [LARGE SCALE GENOMIC DNA]</scope>
    <source>
        <strain evidence="2 3">DS2154</strain>
    </source>
</reference>
<protein>
    <submittedName>
        <fullName evidence="2">Pimeloyl-ACP methyl ester carboxylesterase</fullName>
    </submittedName>
</protein>
<organism evidence="2 3">
    <name type="scientific">Caulobacter rhizosphaerae</name>
    <dbReference type="NCBI Taxonomy" id="2010972"/>
    <lineage>
        <taxon>Bacteria</taxon>
        <taxon>Pseudomonadati</taxon>
        <taxon>Pseudomonadota</taxon>
        <taxon>Alphaproteobacteria</taxon>
        <taxon>Caulobacterales</taxon>
        <taxon>Caulobacteraceae</taxon>
        <taxon>Caulobacter</taxon>
    </lineage>
</organism>
<dbReference type="PRINTS" id="PR00111">
    <property type="entry name" value="ABHYDROLASE"/>
</dbReference>
<dbReference type="RefSeq" id="WP_056754408.1">
    <property type="nucleotide sequence ID" value="NZ_BMLD01000003.1"/>
</dbReference>
<dbReference type="PANTHER" id="PTHR43194:SF2">
    <property type="entry name" value="PEROXISOMAL MEMBRANE PROTEIN LPX1"/>
    <property type="match status" value="1"/>
</dbReference>
<dbReference type="Proteomes" id="UP001262754">
    <property type="component" value="Unassembled WGS sequence"/>
</dbReference>
<name>A0ABU1MYA8_9CAUL</name>
<dbReference type="InterPro" id="IPR029058">
    <property type="entry name" value="AB_hydrolase_fold"/>
</dbReference>
<dbReference type="InterPro" id="IPR000073">
    <property type="entry name" value="AB_hydrolase_1"/>
</dbReference>
<accession>A0ABU1MYA8</accession>
<comment type="caution">
    <text evidence="2">The sequence shown here is derived from an EMBL/GenBank/DDBJ whole genome shotgun (WGS) entry which is preliminary data.</text>
</comment>
<evidence type="ECO:0000313" key="3">
    <source>
        <dbReference type="Proteomes" id="UP001262754"/>
    </source>
</evidence>
<dbReference type="PANTHER" id="PTHR43194">
    <property type="entry name" value="HYDROLASE ALPHA/BETA FOLD FAMILY"/>
    <property type="match status" value="1"/>
</dbReference>
<dbReference type="Pfam" id="PF12697">
    <property type="entry name" value="Abhydrolase_6"/>
    <property type="match status" value="1"/>
</dbReference>
<dbReference type="EMBL" id="JAVDRL010000004">
    <property type="protein sequence ID" value="MDR6530671.1"/>
    <property type="molecule type" value="Genomic_DNA"/>
</dbReference>
<evidence type="ECO:0000259" key="1">
    <source>
        <dbReference type="Pfam" id="PF12697"/>
    </source>
</evidence>
<dbReference type="Gene3D" id="3.40.50.1820">
    <property type="entry name" value="alpha/beta hydrolase"/>
    <property type="match status" value="1"/>
</dbReference>